<keyword evidence="8" id="KW-1185">Reference proteome</keyword>
<dbReference type="PANTHER" id="PTHR30213">
    <property type="entry name" value="INNER MEMBRANE PROTEIN YHJD"/>
    <property type="match status" value="1"/>
</dbReference>
<evidence type="ECO:0000256" key="3">
    <source>
        <dbReference type="ARBA" id="ARBA00022692"/>
    </source>
</evidence>
<keyword evidence="5 6" id="KW-0472">Membrane</keyword>
<evidence type="ECO:0000256" key="4">
    <source>
        <dbReference type="ARBA" id="ARBA00022989"/>
    </source>
</evidence>
<feature type="transmembrane region" description="Helical" evidence="6">
    <location>
        <begin position="20"/>
        <end position="44"/>
    </location>
</feature>
<dbReference type="Pfam" id="PF03631">
    <property type="entry name" value="Virul_fac_BrkB"/>
    <property type="match status" value="1"/>
</dbReference>
<evidence type="ECO:0000256" key="2">
    <source>
        <dbReference type="ARBA" id="ARBA00022475"/>
    </source>
</evidence>
<dbReference type="AlphaFoldDB" id="D8JQN8"/>
<dbReference type="Proteomes" id="UP000002033">
    <property type="component" value="Chromosome"/>
</dbReference>
<dbReference type="EMBL" id="CP002083">
    <property type="protein sequence ID" value="ADJ22040.1"/>
    <property type="molecule type" value="Genomic_DNA"/>
</dbReference>
<dbReference type="KEGG" id="hdn:Hden_0215"/>
<feature type="transmembrane region" description="Helical" evidence="6">
    <location>
        <begin position="240"/>
        <end position="268"/>
    </location>
</feature>
<feature type="transmembrane region" description="Helical" evidence="6">
    <location>
        <begin position="183"/>
        <end position="203"/>
    </location>
</feature>
<dbReference type="eggNOG" id="COG1295">
    <property type="taxonomic scope" value="Bacteria"/>
</dbReference>
<dbReference type="STRING" id="582899.Hden_0215"/>
<feature type="transmembrane region" description="Helical" evidence="6">
    <location>
        <begin position="88"/>
        <end position="111"/>
    </location>
</feature>
<keyword evidence="2" id="KW-1003">Cell membrane</keyword>
<evidence type="ECO:0000256" key="6">
    <source>
        <dbReference type="SAM" id="Phobius"/>
    </source>
</evidence>
<feature type="transmembrane region" description="Helical" evidence="6">
    <location>
        <begin position="215"/>
        <end position="234"/>
    </location>
</feature>
<gene>
    <name evidence="7" type="ordered locus">Hden_0215</name>
</gene>
<evidence type="ECO:0000313" key="8">
    <source>
        <dbReference type="Proteomes" id="UP000002033"/>
    </source>
</evidence>
<dbReference type="OrthoDB" id="7163777at2"/>
<keyword evidence="3 6" id="KW-0812">Transmembrane</keyword>
<dbReference type="PANTHER" id="PTHR30213:SF0">
    <property type="entry name" value="UPF0761 MEMBRANE PROTEIN YIHY"/>
    <property type="match status" value="1"/>
</dbReference>
<name>D8JQN8_HYPDA</name>
<sequence length="294" mass="32021">MKRARRLFEAIYRLYEHSGFAMAGAVAFSFVVSIFPFCIFLGALSGVFGGRELAQDAINQLFAILPEPVAKGIAPEIEAVMGSRRIDLLTASGFLALFFATSAIETLRAALNGAYRVHEKRPYPLCLLISMLFVFVSAISTLVLTWAVVVGPSVVGPAIASQFESEWVKRLFDSTALGPGVRYGLAGAVIAAQLCALHLWLAAGRRRLADVWPGVLLSIVLWLALAGLWSRYLAITNYSLFYAGLSQLMIALIFFQFTAITILLGAEFNRGVSEMKRMRREAAERAAFQGGSPS</sequence>
<proteinExistence type="predicted"/>
<dbReference type="HOGENOM" id="CLU_045539_4_3_5"/>
<dbReference type="PIRSF" id="PIRSF035875">
    <property type="entry name" value="RNase_BN"/>
    <property type="match status" value="1"/>
</dbReference>
<organism evidence="7 8">
    <name type="scientific">Hyphomicrobium denitrificans (strain ATCC 51888 / DSM 1869 / NCIMB 11706 / TK 0415)</name>
    <dbReference type="NCBI Taxonomy" id="582899"/>
    <lineage>
        <taxon>Bacteria</taxon>
        <taxon>Pseudomonadati</taxon>
        <taxon>Pseudomonadota</taxon>
        <taxon>Alphaproteobacteria</taxon>
        <taxon>Hyphomicrobiales</taxon>
        <taxon>Hyphomicrobiaceae</taxon>
        <taxon>Hyphomicrobium</taxon>
    </lineage>
</organism>
<keyword evidence="4 6" id="KW-1133">Transmembrane helix</keyword>
<protein>
    <submittedName>
        <fullName evidence="7">Ribonuclease BN</fullName>
    </submittedName>
</protein>
<dbReference type="GO" id="GO:0005886">
    <property type="term" value="C:plasma membrane"/>
    <property type="evidence" value="ECO:0007669"/>
    <property type="project" value="UniProtKB-SubCell"/>
</dbReference>
<feature type="transmembrane region" description="Helical" evidence="6">
    <location>
        <begin position="123"/>
        <end position="149"/>
    </location>
</feature>
<reference evidence="8" key="1">
    <citation type="journal article" date="2011" name="J. Bacteriol.">
        <title>Genome sequences of eight morphologically diverse alphaproteobacteria.</title>
        <authorList>
            <consortium name="US DOE Joint Genome Institute"/>
            <person name="Brown P.J."/>
            <person name="Kysela D.T."/>
            <person name="Buechlein A."/>
            <person name="Hemmerich C."/>
            <person name="Brun Y.V."/>
        </authorList>
    </citation>
    <scope>NUCLEOTIDE SEQUENCE [LARGE SCALE GENOMIC DNA]</scope>
    <source>
        <strain evidence="8">ATCC 51888 / DSM 1869 / NCIB 11706 / TK 0415</strain>
    </source>
</reference>
<accession>D8JQN8</accession>
<evidence type="ECO:0000313" key="7">
    <source>
        <dbReference type="EMBL" id="ADJ22040.1"/>
    </source>
</evidence>
<evidence type="ECO:0000256" key="5">
    <source>
        <dbReference type="ARBA" id="ARBA00023136"/>
    </source>
</evidence>
<comment type="subcellular location">
    <subcellularLocation>
        <location evidence="1">Cell membrane</location>
        <topology evidence="1">Multi-pass membrane protein</topology>
    </subcellularLocation>
</comment>
<evidence type="ECO:0000256" key="1">
    <source>
        <dbReference type="ARBA" id="ARBA00004651"/>
    </source>
</evidence>
<dbReference type="RefSeq" id="WP_013214259.1">
    <property type="nucleotide sequence ID" value="NC_014313.1"/>
</dbReference>
<dbReference type="InterPro" id="IPR017039">
    <property type="entry name" value="Virul_fac_BrkB"/>
</dbReference>